<feature type="region of interest" description="Disordered" evidence="1">
    <location>
        <begin position="30"/>
        <end position="56"/>
    </location>
</feature>
<dbReference type="Gene3D" id="2.60.40.790">
    <property type="match status" value="1"/>
</dbReference>
<evidence type="ECO:0000313" key="3">
    <source>
        <dbReference type="EMBL" id="SBR23638.1"/>
    </source>
</evidence>
<dbReference type="EMBL" id="HAEE01003618">
    <property type="protein sequence ID" value="SBR23638.1"/>
    <property type="molecule type" value="Transcribed_RNA"/>
</dbReference>
<dbReference type="SUPFAM" id="SSF49764">
    <property type="entry name" value="HSP20-like chaperones"/>
    <property type="match status" value="1"/>
</dbReference>
<proteinExistence type="predicted"/>
<dbReference type="PANTHER" id="PTHR46907:SF1">
    <property type="entry name" value="HEAT SHOCK PROTEIN FAMILY B (SMALL) MEMBER 7"/>
    <property type="match status" value="1"/>
</dbReference>
<reference evidence="3" key="2">
    <citation type="submission" date="2016-06" db="EMBL/GenBank/DDBJ databases">
        <title>The genome of a short-lived fish provides insights into sex chromosome evolution and the genetic control of aging.</title>
        <authorList>
            <person name="Reichwald K."/>
            <person name="Felder M."/>
            <person name="Petzold A."/>
            <person name="Koch P."/>
            <person name="Groth M."/>
            <person name="Platzer M."/>
        </authorList>
    </citation>
    <scope>NUCLEOTIDE SEQUENCE</scope>
    <source>
        <tissue evidence="3">Brain</tissue>
    </source>
</reference>
<name>A0A1A8JU65_NOTKU</name>
<dbReference type="AlphaFoldDB" id="A0A1A8JU65"/>
<accession>A0A1A8JU65</accession>
<feature type="compositionally biased region" description="Low complexity" evidence="1">
    <location>
        <begin position="30"/>
        <end position="48"/>
    </location>
</feature>
<dbReference type="InterPro" id="IPR002068">
    <property type="entry name" value="A-crystallin/Hsp20_dom"/>
</dbReference>
<feature type="non-terminal residue" evidence="3">
    <location>
        <position position="1"/>
    </location>
</feature>
<dbReference type="Pfam" id="PF00011">
    <property type="entry name" value="HSP20"/>
    <property type="match status" value="1"/>
</dbReference>
<evidence type="ECO:0000259" key="2">
    <source>
        <dbReference type="Pfam" id="PF00011"/>
    </source>
</evidence>
<evidence type="ECO:0000256" key="1">
    <source>
        <dbReference type="SAM" id="MobiDB-lite"/>
    </source>
</evidence>
<dbReference type="PANTHER" id="PTHR46907">
    <property type="entry name" value="HEAT SHOCK PROTEIN BETA-7-RELATED"/>
    <property type="match status" value="1"/>
</dbReference>
<protein>
    <submittedName>
        <fullName evidence="3">Heat shock protein, alpha-crystallin-related, b12</fullName>
    </submittedName>
</protein>
<organism evidence="3">
    <name type="scientific">Nothobranchius kuhntae</name>
    <name type="common">Beira killifish</name>
    <dbReference type="NCBI Taxonomy" id="321403"/>
    <lineage>
        <taxon>Eukaryota</taxon>
        <taxon>Metazoa</taxon>
        <taxon>Chordata</taxon>
        <taxon>Craniata</taxon>
        <taxon>Vertebrata</taxon>
        <taxon>Euteleostomi</taxon>
        <taxon>Actinopterygii</taxon>
        <taxon>Neopterygii</taxon>
        <taxon>Teleostei</taxon>
        <taxon>Neoteleostei</taxon>
        <taxon>Acanthomorphata</taxon>
        <taxon>Ovalentaria</taxon>
        <taxon>Atherinomorphae</taxon>
        <taxon>Cyprinodontiformes</taxon>
        <taxon>Nothobranchiidae</taxon>
        <taxon>Nothobranchius</taxon>
    </lineage>
</organism>
<reference evidence="3" key="1">
    <citation type="submission" date="2016-05" db="EMBL/GenBank/DDBJ databases">
        <authorList>
            <person name="Lavstsen T."/>
            <person name="Jespersen J.S."/>
        </authorList>
    </citation>
    <scope>NUCLEOTIDE SEQUENCE</scope>
    <source>
        <tissue evidence="3">Brain</tissue>
    </source>
</reference>
<keyword evidence="3" id="KW-0346">Stress response</keyword>
<sequence length="221" mass="23471">VFCCILSRIYLSFCSNSQSLFPVMTSMTSSSQRSSSSFSSSRFSTSSSYKSEGSLNGSSDSLDVLLEPFMDSANCSGLFGEENATAATHLSPFNRNSRASYGHAAPVGGAVSAWHTGAGSGGNCLNDTYYTSADVSQFEPHDIVVMAFNHQVIIQAQKVLEDGSVIDSFTHKSQFPEDMDPLSVSGNLSCDGTLLVGVRRTAEASGPELLGVSTYRTQAHL</sequence>
<dbReference type="InterPro" id="IPR008978">
    <property type="entry name" value="HSP20-like_chaperone"/>
</dbReference>
<feature type="domain" description="SHSP" evidence="2">
    <location>
        <begin position="127"/>
        <end position="203"/>
    </location>
</feature>
<gene>
    <name evidence="3" type="primary">HSPB12</name>
</gene>